<protein>
    <submittedName>
        <fullName evidence="1">Carboxyvinyl-carboxyphosphonate phosphorylmutase</fullName>
    </submittedName>
</protein>
<dbReference type="SUPFAM" id="SSF51621">
    <property type="entry name" value="Phosphoenolpyruvate/pyruvate domain"/>
    <property type="match status" value="1"/>
</dbReference>
<dbReference type="EMBL" id="WPHG01000003">
    <property type="protein sequence ID" value="MVA98711.1"/>
    <property type="molecule type" value="Genomic_DNA"/>
</dbReference>
<gene>
    <name evidence="1" type="ORF">GN330_15805</name>
</gene>
<dbReference type="PANTHER" id="PTHR42905:SF5">
    <property type="entry name" value="CARBOXYVINYL-CARBOXYPHOSPHONATE PHOSPHORYLMUTASE, CHLOROPLASTIC"/>
    <property type="match status" value="1"/>
</dbReference>
<comment type="caution">
    <text evidence="1">The sequence shown here is derived from an EMBL/GenBank/DDBJ whole genome shotgun (WGS) entry which is preliminary data.</text>
</comment>
<dbReference type="InterPro" id="IPR015813">
    <property type="entry name" value="Pyrv/PenolPyrv_kinase-like_dom"/>
</dbReference>
<dbReference type="InterPro" id="IPR018523">
    <property type="entry name" value="Isocitrate_lyase_ph_CS"/>
</dbReference>
<organism evidence="1 2">
    <name type="scientific">Nitratireductor arenosus</name>
    <dbReference type="NCBI Taxonomy" id="2682096"/>
    <lineage>
        <taxon>Bacteria</taxon>
        <taxon>Pseudomonadati</taxon>
        <taxon>Pseudomonadota</taxon>
        <taxon>Alphaproteobacteria</taxon>
        <taxon>Hyphomicrobiales</taxon>
        <taxon>Phyllobacteriaceae</taxon>
        <taxon>Nitratireductor</taxon>
    </lineage>
</organism>
<dbReference type="CDD" id="cd00377">
    <property type="entry name" value="ICL_PEPM"/>
    <property type="match status" value="1"/>
</dbReference>
<dbReference type="Pfam" id="PF13714">
    <property type="entry name" value="PEP_mutase"/>
    <property type="match status" value="1"/>
</dbReference>
<keyword evidence="2" id="KW-1185">Reference proteome</keyword>
<accession>A0A844QLE0</accession>
<name>A0A844QLE0_9HYPH</name>
<dbReference type="AlphaFoldDB" id="A0A844QLE0"/>
<evidence type="ECO:0000313" key="2">
    <source>
        <dbReference type="Proteomes" id="UP000463224"/>
    </source>
</evidence>
<dbReference type="GO" id="GO:0016833">
    <property type="term" value="F:oxo-acid-lyase activity"/>
    <property type="evidence" value="ECO:0007669"/>
    <property type="project" value="UniProtKB-ARBA"/>
</dbReference>
<dbReference type="PROSITE" id="PS00161">
    <property type="entry name" value="ISOCITRATE_LYASE"/>
    <property type="match status" value="1"/>
</dbReference>
<dbReference type="RefSeq" id="WP_156713618.1">
    <property type="nucleotide sequence ID" value="NZ_WPHG01000003.1"/>
</dbReference>
<dbReference type="InterPro" id="IPR039556">
    <property type="entry name" value="ICL/PEPM"/>
</dbReference>
<dbReference type="InterPro" id="IPR040442">
    <property type="entry name" value="Pyrv_kinase-like_dom_sf"/>
</dbReference>
<proteinExistence type="predicted"/>
<dbReference type="Proteomes" id="UP000463224">
    <property type="component" value="Unassembled WGS sequence"/>
</dbReference>
<evidence type="ECO:0000313" key="1">
    <source>
        <dbReference type="EMBL" id="MVA98711.1"/>
    </source>
</evidence>
<dbReference type="PANTHER" id="PTHR42905">
    <property type="entry name" value="PHOSPHOENOLPYRUVATE CARBOXYLASE"/>
    <property type="match status" value="1"/>
</dbReference>
<reference evidence="1 2" key="1">
    <citation type="submission" date="2019-12" db="EMBL/GenBank/DDBJ databases">
        <title>Nitratireductor arenosus sp. nov., Isolated from sea sand, Jeju island, South Korea.</title>
        <authorList>
            <person name="Kim W."/>
        </authorList>
    </citation>
    <scope>NUCLEOTIDE SEQUENCE [LARGE SCALE GENOMIC DNA]</scope>
    <source>
        <strain evidence="1 2">CAU 1489</strain>
    </source>
</reference>
<sequence length="315" mass="34129">MSSERQQQATHVRRMRELIAADGIIVSPGVFDGYSVRVVEKMGFKTACTTGAGLSNSRLGVPDVGIMGLTDNVEACRMIARSVSIPVMADADTGYGNPVTVYHTIQRFEEAGVAGVNIEDQVSPKRCGHMTGKDVIDMREMARKIEAACDARKDDDFVVLARTDAIAVEGIEGAIRRARLYAKAGADMIFADAIAGEEQIKRLVDAVPVPVSVNMGFGIRSRPTTPLVPIRRLAELGVKRVTLPRMLPAAALMAMENALNILKASIATGEVVDRPDLLVGIDDIWELMEQPRIKQMESHYNDLSGVVVPEERAAS</sequence>
<dbReference type="Gene3D" id="3.20.20.60">
    <property type="entry name" value="Phosphoenolpyruvate-binding domains"/>
    <property type="match status" value="1"/>
</dbReference>